<dbReference type="AlphaFoldDB" id="E2PY66"/>
<evidence type="ECO:0000313" key="1">
    <source>
        <dbReference type="EMBL" id="EFG10242.1"/>
    </source>
</evidence>
<dbReference type="SUPFAM" id="SSF51445">
    <property type="entry name" value="(Trans)glycosidases"/>
    <property type="match status" value="1"/>
</dbReference>
<sequence length="458" mass="52267">KNDYREMLDLVPDVDAVVLTFIETGARVERQHSTRLLTEEAKLAHLVDQVADVVNEERGLGLYLRTFGYFPQEMERTIKAIDLVENPAAKVMIKAMPHDFFLTHPVDTTVTRIKRPVLVEYDTTGEYHGQGKIANALVEDHVGRMRYYQKQPNVIGYVARTDRYKESRIVGTPTEINLYALARADRDRRVRPGALHREWAARTYGPKAAARVGSALAKSPEIVSSVMYMLGTNNANHSRLDYDPYCNSYDRSISGKWIDPPHTFVRHTVNKRYHFWTGVIEHLAPGYCKTSAVMQRENPHVIANGWLTGANTMNLGYLRDVLKEKRYGVSVARSALRDIQRAERDLSPAHHRQLTAYFERTLLTARLHLSVSAAYFGYRVWVRGPEHRTPQLGRLIWAGLDAAKATADAMRAHPDQGATGEWEWIRDAAEADKYHTRISQGWDRYDHIAVPRPADPER</sequence>
<dbReference type="STRING" id="1901.BB341_03135"/>
<organism evidence="1 2">
    <name type="scientific">Streptomyces clavuligerus</name>
    <dbReference type="NCBI Taxonomy" id="1901"/>
    <lineage>
        <taxon>Bacteria</taxon>
        <taxon>Bacillati</taxon>
        <taxon>Actinomycetota</taxon>
        <taxon>Actinomycetes</taxon>
        <taxon>Kitasatosporales</taxon>
        <taxon>Streptomycetaceae</taxon>
        <taxon>Streptomyces</taxon>
    </lineage>
</organism>
<evidence type="ECO:0000313" key="2">
    <source>
        <dbReference type="Proteomes" id="UP000002357"/>
    </source>
</evidence>
<dbReference type="Proteomes" id="UP000002357">
    <property type="component" value="Chromosome"/>
</dbReference>
<dbReference type="InterPro" id="IPR017853">
    <property type="entry name" value="GH"/>
</dbReference>
<keyword evidence="2" id="KW-1185">Reference proteome</keyword>
<dbReference type="RefSeq" id="WP_003962439.1">
    <property type="nucleotide sequence ID" value="NZ_CM000913.1"/>
</dbReference>
<accession>E2PY66</accession>
<gene>
    <name evidence="1" type="ORF">SCLAV_5170</name>
</gene>
<dbReference type="eggNOG" id="ENOG502Z9R7">
    <property type="taxonomic scope" value="Bacteria"/>
</dbReference>
<protein>
    <submittedName>
        <fullName evidence="1">Uncharacterized protein</fullName>
    </submittedName>
</protein>
<proteinExistence type="predicted"/>
<feature type="non-terminal residue" evidence="1">
    <location>
        <position position="1"/>
    </location>
</feature>
<dbReference type="EMBL" id="CM000913">
    <property type="protein sequence ID" value="EFG10242.1"/>
    <property type="molecule type" value="Genomic_DNA"/>
</dbReference>
<reference evidence="1 2" key="1">
    <citation type="journal article" date="2010" name="Genome Biol. Evol.">
        <title>The sequence of a 1.8-mb bacterial linear plasmid reveals a rich evolutionary reservoir of secondary metabolic pathways.</title>
        <authorList>
            <person name="Medema M.H."/>
            <person name="Trefzer A."/>
            <person name="Kovalchuk A."/>
            <person name="van den Berg M."/>
            <person name="Mueller U."/>
            <person name="Heijne W."/>
            <person name="Wu L."/>
            <person name="Alam M.T."/>
            <person name="Ronning C.M."/>
            <person name="Nierman W.C."/>
            <person name="Bovenberg R.A.L."/>
            <person name="Breitling R."/>
            <person name="Takano E."/>
        </authorList>
    </citation>
    <scope>NUCLEOTIDE SEQUENCE [LARGE SCALE GENOMIC DNA]</scope>
    <source>
        <strain evidence="2">ATCC 27064 / DSM 738 / JCM 4710 / NBRC 13307 / NCIMB 12785 / NRRL 3585 / VKM Ac-602</strain>
    </source>
</reference>
<name>E2PY66_STRCL</name>